<dbReference type="RefSeq" id="WP_381185059.1">
    <property type="nucleotide sequence ID" value="NZ_JBHSFK010000046.1"/>
</dbReference>
<evidence type="ECO:0008006" key="4">
    <source>
        <dbReference type="Google" id="ProtNLM"/>
    </source>
</evidence>
<evidence type="ECO:0000313" key="3">
    <source>
        <dbReference type="Proteomes" id="UP001595839"/>
    </source>
</evidence>
<dbReference type="Proteomes" id="UP001595839">
    <property type="component" value="Unassembled WGS sequence"/>
</dbReference>
<comment type="caution">
    <text evidence="2">The sequence shown here is derived from an EMBL/GenBank/DDBJ whole genome shotgun (WGS) entry which is preliminary data.</text>
</comment>
<accession>A0ABV9B3K0</accession>
<keyword evidence="3" id="KW-1185">Reference proteome</keyword>
<feature type="region of interest" description="Disordered" evidence="1">
    <location>
        <begin position="1"/>
        <end position="30"/>
    </location>
</feature>
<sequence length="360" mass="40758">MSNPTRAGRFADGGAAYGESPIEPPGRILQPPLVRQRPQPFGDLSQADMDLIGKLAGDLPDVRTETTRERRLLVVRMLLRHLDQFPGGTWQERWEASGLNDAKTPVRDRESTKERRAFITTGLKTVLALRLIQPSLEAFRSNKFMGYQGMFLPAQGDPLVDQFVAAVSRHEVSQVHRDHALFLKNLARTIAHTFWRKIEAINPGQHDLHIDQAVYGQWKAELRLRENGKPRTDAEHILLQVRSFYLDLHSWAVEEPERWAAWAAPCPISRGDLRGFGARRRRLQERTDDRTRQRQPLLPILVAHVETRFENAQGFLAIASSATPGASFIHKGRQYRRTVEGLSISLALPSFMCATPSPMS</sequence>
<evidence type="ECO:0000313" key="2">
    <source>
        <dbReference type="EMBL" id="MFC4506734.1"/>
    </source>
</evidence>
<dbReference type="EMBL" id="JBHSFK010000046">
    <property type="protein sequence ID" value="MFC4506734.1"/>
    <property type="molecule type" value="Genomic_DNA"/>
</dbReference>
<gene>
    <name evidence="2" type="ORF">ACFPIH_46060</name>
</gene>
<name>A0ABV9B3K0_9ACTN</name>
<proteinExistence type="predicted"/>
<protein>
    <recommendedName>
        <fullName evidence="4">Integrase</fullName>
    </recommendedName>
</protein>
<reference evidence="3" key="1">
    <citation type="journal article" date="2019" name="Int. J. Syst. Evol. Microbiol.">
        <title>The Global Catalogue of Microorganisms (GCM) 10K type strain sequencing project: providing services to taxonomists for standard genome sequencing and annotation.</title>
        <authorList>
            <consortium name="The Broad Institute Genomics Platform"/>
            <consortium name="The Broad Institute Genome Sequencing Center for Infectious Disease"/>
            <person name="Wu L."/>
            <person name="Ma J."/>
        </authorList>
    </citation>
    <scope>NUCLEOTIDE SEQUENCE [LARGE SCALE GENOMIC DNA]</scope>
    <source>
        <strain evidence="3">CGMCC 4.7177</strain>
    </source>
</reference>
<evidence type="ECO:0000256" key="1">
    <source>
        <dbReference type="SAM" id="MobiDB-lite"/>
    </source>
</evidence>
<organism evidence="2 3">
    <name type="scientific">Streptomyces vulcanius</name>
    <dbReference type="NCBI Taxonomy" id="1441876"/>
    <lineage>
        <taxon>Bacteria</taxon>
        <taxon>Bacillati</taxon>
        <taxon>Actinomycetota</taxon>
        <taxon>Actinomycetes</taxon>
        <taxon>Kitasatosporales</taxon>
        <taxon>Streptomycetaceae</taxon>
        <taxon>Streptomyces</taxon>
    </lineage>
</organism>